<dbReference type="Gramene" id="Psat06G0052700-T3">
    <property type="protein sequence ID" value="KAI5393429.1"/>
    <property type="gene ID" value="KIW84_060527"/>
</dbReference>
<evidence type="ECO:0000313" key="1">
    <source>
        <dbReference type="EMBL" id="KAI5393429.1"/>
    </source>
</evidence>
<dbReference type="GO" id="GO:0004553">
    <property type="term" value="F:hydrolase activity, hydrolyzing O-glycosyl compounds"/>
    <property type="evidence" value="ECO:0007669"/>
    <property type="project" value="InterPro"/>
</dbReference>
<dbReference type="AlphaFoldDB" id="A0A9D5A2Y4"/>
<organism evidence="1 2">
    <name type="scientific">Pisum sativum</name>
    <name type="common">Garden pea</name>
    <name type="synonym">Lathyrus oleraceus</name>
    <dbReference type="NCBI Taxonomy" id="3888"/>
    <lineage>
        <taxon>Eukaryota</taxon>
        <taxon>Viridiplantae</taxon>
        <taxon>Streptophyta</taxon>
        <taxon>Embryophyta</taxon>
        <taxon>Tracheophyta</taxon>
        <taxon>Spermatophyta</taxon>
        <taxon>Magnoliopsida</taxon>
        <taxon>eudicotyledons</taxon>
        <taxon>Gunneridae</taxon>
        <taxon>Pentapetalae</taxon>
        <taxon>rosids</taxon>
        <taxon>fabids</taxon>
        <taxon>Fabales</taxon>
        <taxon>Fabaceae</taxon>
        <taxon>Papilionoideae</taxon>
        <taxon>50 kb inversion clade</taxon>
        <taxon>NPAAA clade</taxon>
        <taxon>Hologalegina</taxon>
        <taxon>IRL clade</taxon>
        <taxon>Fabeae</taxon>
        <taxon>Lathyrus</taxon>
    </lineage>
</organism>
<dbReference type="Gene3D" id="3.20.20.80">
    <property type="entry name" value="Glycosidases"/>
    <property type="match status" value="1"/>
</dbReference>
<dbReference type="InterPro" id="IPR044846">
    <property type="entry name" value="GH10"/>
</dbReference>
<dbReference type="GO" id="GO:0005975">
    <property type="term" value="P:carbohydrate metabolic process"/>
    <property type="evidence" value="ECO:0007669"/>
    <property type="project" value="InterPro"/>
</dbReference>
<comment type="caution">
    <text evidence="1">The sequence shown here is derived from an EMBL/GenBank/DDBJ whole genome shotgun (WGS) entry which is preliminary data.</text>
</comment>
<feature type="non-terminal residue" evidence="1">
    <location>
        <position position="1"/>
    </location>
</feature>
<dbReference type="PANTHER" id="PTHR31490:SF1">
    <property type="entry name" value="ENDO-1,4-BETA-XYLANASE 1"/>
    <property type="match status" value="1"/>
</dbReference>
<keyword evidence="2" id="KW-1185">Reference proteome</keyword>
<protein>
    <recommendedName>
        <fullName evidence="3">Endo-1,4-beta-xylanase</fullName>
    </recommendedName>
</protein>
<sequence length="130" mass="14845">GLPIWFTELDVSSTNEYVRGDDLEVMLREALAHPAVEGIMLWGFWELFMSRDNAHLVNAEGDINEAGKRFLALKQEWLSHSHGHVDELGQFNFRGFYGTYNVEIVTPTKKISRTFVLDKGDNPMMVSIDL</sequence>
<evidence type="ECO:0000313" key="2">
    <source>
        <dbReference type="Proteomes" id="UP001058974"/>
    </source>
</evidence>
<name>A0A9D5A2Y4_PEA</name>
<reference evidence="1 2" key="1">
    <citation type="journal article" date="2022" name="Nat. Genet.">
        <title>Improved pea reference genome and pan-genome highlight genomic features and evolutionary characteristics.</title>
        <authorList>
            <person name="Yang T."/>
            <person name="Liu R."/>
            <person name="Luo Y."/>
            <person name="Hu S."/>
            <person name="Wang D."/>
            <person name="Wang C."/>
            <person name="Pandey M.K."/>
            <person name="Ge S."/>
            <person name="Xu Q."/>
            <person name="Li N."/>
            <person name="Li G."/>
            <person name="Huang Y."/>
            <person name="Saxena R.K."/>
            <person name="Ji Y."/>
            <person name="Li M."/>
            <person name="Yan X."/>
            <person name="He Y."/>
            <person name="Liu Y."/>
            <person name="Wang X."/>
            <person name="Xiang C."/>
            <person name="Varshney R.K."/>
            <person name="Ding H."/>
            <person name="Gao S."/>
            <person name="Zong X."/>
        </authorList>
    </citation>
    <scope>NUCLEOTIDE SEQUENCE [LARGE SCALE GENOMIC DNA]</scope>
    <source>
        <strain evidence="1 2">cv. Zhongwan 6</strain>
    </source>
</reference>
<dbReference type="PANTHER" id="PTHR31490">
    <property type="entry name" value="GLYCOSYL HYDROLASE"/>
    <property type="match status" value="1"/>
</dbReference>
<gene>
    <name evidence="1" type="ORF">KIW84_060527</name>
</gene>
<proteinExistence type="predicted"/>
<dbReference type="InterPro" id="IPR017853">
    <property type="entry name" value="GH"/>
</dbReference>
<dbReference type="EMBL" id="JAMSHJ010000006">
    <property type="protein sequence ID" value="KAI5393429.1"/>
    <property type="molecule type" value="Genomic_DNA"/>
</dbReference>
<accession>A0A9D5A2Y4</accession>
<evidence type="ECO:0008006" key="3">
    <source>
        <dbReference type="Google" id="ProtNLM"/>
    </source>
</evidence>
<dbReference type="SUPFAM" id="SSF51445">
    <property type="entry name" value="(Trans)glycosidases"/>
    <property type="match status" value="1"/>
</dbReference>
<dbReference type="Proteomes" id="UP001058974">
    <property type="component" value="Chromosome 6"/>
</dbReference>